<dbReference type="EMBL" id="SNZR01000011">
    <property type="protein sequence ID" value="TDR93425.1"/>
    <property type="molecule type" value="Genomic_DNA"/>
</dbReference>
<dbReference type="AlphaFoldDB" id="A0A4R7C830"/>
<keyword evidence="4" id="KW-1185">Reference proteome</keyword>
<reference evidence="3 4" key="1">
    <citation type="submission" date="2019-03" db="EMBL/GenBank/DDBJ databases">
        <title>Genomic Encyclopedia of Type Strains, Phase IV (KMG-IV): sequencing the most valuable type-strain genomes for metagenomic binning, comparative biology and taxonomic classification.</title>
        <authorList>
            <person name="Goeker M."/>
        </authorList>
    </citation>
    <scope>NUCLEOTIDE SEQUENCE [LARGE SCALE GENOMIC DNA]</scope>
    <source>
        <strain evidence="3 4">DSM 25903</strain>
    </source>
</reference>
<feature type="region of interest" description="Disordered" evidence="1">
    <location>
        <begin position="179"/>
        <end position="204"/>
    </location>
</feature>
<dbReference type="SUPFAM" id="SSF117856">
    <property type="entry name" value="AF0104/ALDC/Ptd012-like"/>
    <property type="match status" value="2"/>
</dbReference>
<keyword evidence="3" id="KW-0238">DNA-binding</keyword>
<feature type="compositionally biased region" description="Basic and acidic residues" evidence="1">
    <location>
        <begin position="179"/>
        <end position="188"/>
    </location>
</feature>
<feature type="domain" description="PPC" evidence="2">
    <location>
        <begin position="213"/>
        <end position="336"/>
    </location>
</feature>
<feature type="domain" description="PPC" evidence="2">
    <location>
        <begin position="30"/>
        <end position="176"/>
    </location>
</feature>
<dbReference type="Gene3D" id="3.30.1330.80">
    <property type="entry name" value="Hypothetical protein, similar to alpha- acetolactate decarboxylase, domain 2"/>
    <property type="match status" value="2"/>
</dbReference>
<evidence type="ECO:0000256" key="1">
    <source>
        <dbReference type="SAM" id="MobiDB-lite"/>
    </source>
</evidence>
<dbReference type="InterPro" id="IPR005175">
    <property type="entry name" value="PPC_dom"/>
</dbReference>
<comment type="caution">
    <text evidence="3">The sequence shown here is derived from an EMBL/GenBank/DDBJ whole genome shotgun (WGS) entry which is preliminary data.</text>
</comment>
<dbReference type="PROSITE" id="PS51742">
    <property type="entry name" value="PPC"/>
    <property type="match status" value="2"/>
</dbReference>
<dbReference type="CDD" id="cd11378">
    <property type="entry name" value="DUF296"/>
    <property type="match status" value="1"/>
</dbReference>
<sequence length="336" mass="34903">MAAASHADVAVRLLRHPGPYDPVRLESAVEASGRAVRIAFPAGQTLLAGVSEALAGLGIASGTMTLFGGTVRQLVYVLARPDPTGERAVALTDPIETSDVAVIAGGASVGLGPDGTAFIHCHGLFADAAGEGFGGHLFNDRTVMGEGAVAYVRGFSEISVEVIPDAEIGVAIFRPTRSERPLRSDRPTRPSLPPSDGVPSAMDTAAPHHVETGRIGRIAYTHVRPNEDLVQAVQKVALMHGFRAAFVRGTLGSLTDACLAAPDGALREIRGPAIEVLAIAGEVRSDADGVPRAHLSGAVADTEGRVFGGRFVSGRNPVCMTFELVLEEWLPDAGTI</sequence>
<proteinExistence type="predicted"/>
<organism evidence="3 4">
    <name type="scientific">Enterovirga rhinocerotis</name>
    <dbReference type="NCBI Taxonomy" id="1339210"/>
    <lineage>
        <taxon>Bacteria</taxon>
        <taxon>Pseudomonadati</taxon>
        <taxon>Pseudomonadota</taxon>
        <taxon>Alphaproteobacteria</taxon>
        <taxon>Hyphomicrobiales</taxon>
        <taxon>Methylobacteriaceae</taxon>
        <taxon>Enterovirga</taxon>
    </lineage>
</organism>
<dbReference type="Proteomes" id="UP000295122">
    <property type="component" value="Unassembled WGS sequence"/>
</dbReference>
<protein>
    <submittedName>
        <fullName evidence="3">Putative DNA-binding protein with PD1-like motif</fullName>
    </submittedName>
</protein>
<dbReference type="GO" id="GO:0003677">
    <property type="term" value="F:DNA binding"/>
    <property type="evidence" value="ECO:0007669"/>
    <property type="project" value="UniProtKB-KW"/>
</dbReference>
<dbReference type="PANTHER" id="PTHR34988">
    <property type="entry name" value="PROTEIN, PUTATIVE-RELATED"/>
    <property type="match status" value="1"/>
</dbReference>
<evidence type="ECO:0000313" key="3">
    <source>
        <dbReference type="EMBL" id="TDR93425.1"/>
    </source>
</evidence>
<evidence type="ECO:0000313" key="4">
    <source>
        <dbReference type="Proteomes" id="UP000295122"/>
    </source>
</evidence>
<dbReference type="PANTHER" id="PTHR34988:SF1">
    <property type="entry name" value="DNA-BINDING PROTEIN"/>
    <property type="match status" value="1"/>
</dbReference>
<accession>A0A4R7C830</accession>
<gene>
    <name evidence="3" type="ORF">EV668_0686</name>
</gene>
<dbReference type="Pfam" id="PF03479">
    <property type="entry name" value="PCC"/>
    <property type="match status" value="2"/>
</dbReference>
<name>A0A4R7C830_9HYPH</name>
<evidence type="ECO:0000259" key="2">
    <source>
        <dbReference type="PROSITE" id="PS51742"/>
    </source>
</evidence>